<gene>
    <name evidence="3" type="ORF">Cph01nite_25470</name>
</gene>
<feature type="transmembrane region" description="Helical" evidence="2">
    <location>
        <begin position="207"/>
        <end position="231"/>
    </location>
</feature>
<keyword evidence="2" id="KW-0812">Transmembrane</keyword>
<reference evidence="3 4" key="1">
    <citation type="submission" date="2021-01" db="EMBL/GenBank/DDBJ databases">
        <title>Whole genome shotgun sequence of Cellulomonas phragmiteti NBRC 110785.</title>
        <authorList>
            <person name="Komaki H."/>
            <person name="Tamura T."/>
        </authorList>
    </citation>
    <scope>NUCLEOTIDE SEQUENCE [LARGE SCALE GENOMIC DNA]</scope>
    <source>
        <strain evidence="3 4">NBRC 110785</strain>
    </source>
</reference>
<feature type="compositionally biased region" description="Pro residues" evidence="1">
    <location>
        <begin position="7"/>
        <end position="21"/>
    </location>
</feature>
<feature type="transmembrane region" description="Helical" evidence="2">
    <location>
        <begin position="89"/>
        <end position="111"/>
    </location>
</feature>
<feature type="transmembrane region" description="Helical" evidence="2">
    <location>
        <begin position="177"/>
        <end position="195"/>
    </location>
</feature>
<feature type="transmembrane region" description="Helical" evidence="2">
    <location>
        <begin position="348"/>
        <end position="368"/>
    </location>
</feature>
<dbReference type="RefSeq" id="WP_203674779.1">
    <property type="nucleotide sequence ID" value="NZ_BONP01000015.1"/>
</dbReference>
<accession>A0ABQ4DN52</accession>
<feature type="transmembrane region" description="Helical" evidence="2">
    <location>
        <begin position="142"/>
        <end position="165"/>
    </location>
</feature>
<evidence type="ECO:0000313" key="4">
    <source>
        <dbReference type="Proteomes" id="UP000614741"/>
    </source>
</evidence>
<keyword evidence="4" id="KW-1185">Reference proteome</keyword>
<evidence type="ECO:0000256" key="1">
    <source>
        <dbReference type="SAM" id="MobiDB-lite"/>
    </source>
</evidence>
<dbReference type="PANTHER" id="PTHR43471">
    <property type="entry name" value="ABC TRANSPORTER PERMEASE"/>
    <property type="match status" value="1"/>
</dbReference>
<feature type="transmembrane region" description="Helical" evidence="2">
    <location>
        <begin position="54"/>
        <end position="77"/>
    </location>
</feature>
<comment type="caution">
    <text evidence="3">The sequence shown here is derived from an EMBL/GenBank/DDBJ whole genome shotgun (WGS) entry which is preliminary data.</text>
</comment>
<keyword evidence="2" id="KW-0472">Membrane</keyword>
<protein>
    <submittedName>
        <fullName evidence="3">ABC transporter permease</fullName>
    </submittedName>
</protein>
<sequence>MTATTTPPTPAPASPASPAPATPAVGTWTLTWHGVRTVTALELRQRVRSSRWKAALVVWFVIVGAITLLAGGALTVFDESAARTDEAGPVLFVVVTALVLGLGLLVTPTLASTSVNGDRSAGTLATLQVTLLSPAEIAAGKLLAAWLSACAFLAVSLPFFAIALAMGGVPAATLPRVVVLTALLLAAVCGMGLGWSTLAARPAGSTVLTFVTVAALTVFTPIFFGLTYPFLSTTQDVQVYSVPDSYWEQMDDEGMPTGQPVCELDVQERAVARTEWTWWLLAVNPFAVVADGAVPDVPQEPYTAAAYANQTTQALRDLRLGAPEILDECWAQEDTSDVIPARDGAGPVWPYGLAVNLLLGAAGFVVAVRRLRIPQRTLARGTRVA</sequence>
<evidence type="ECO:0000313" key="3">
    <source>
        <dbReference type="EMBL" id="GIG40785.1"/>
    </source>
</evidence>
<evidence type="ECO:0000256" key="2">
    <source>
        <dbReference type="SAM" id="Phobius"/>
    </source>
</evidence>
<dbReference type="Proteomes" id="UP000614741">
    <property type="component" value="Unassembled WGS sequence"/>
</dbReference>
<proteinExistence type="predicted"/>
<dbReference type="EMBL" id="BONP01000015">
    <property type="protein sequence ID" value="GIG40785.1"/>
    <property type="molecule type" value="Genomic_DNA"/>
</dbReference>
<name>A0ABQ4DN52_9CELL</name>
<feature type="region of interest" description="Disordered" evidence="1">
    <location>
        <begin position="1"/>
        <end position="21"/>
    </location>
</feature>
<organism evidence="3 4">
    <name type="scientific">Cellulomonas phragmiteti</name>
    <dbReference type="NCBI Taxonomy" id="478780"/>
    <lineage>
        <taxon>Bacteria</taxon>
        <taxon>Bacillati</taxon>
        <taxon>Actinomycetota</taxon>
        <taxon>Actinomycetes</taxon>
        <taxon>Micrococcales</taxon>
        <taxon>Cellulomonadaceae</taxon>
        <taxon>Cellulomonas</taxon>
    </lineage>
</organism>
<keyword evidence="2" id="KW-1133">Transmembrane helix</keyword>